<dbReference type="Pfam" id="PF00646">
    <property type="entry name" value="F-box"/>
    <property type="match status" value="1"/>
</dbReference>
<dbReference type="InterPro" id="IPR032675">
    <property type="entry name" value="LRR_dom_sf"/>
</dbReference>
<dbReference type="Pfam" id="PF24758">
    <property type="entry name" value="LRR_At5g56370"/>
    <property type="match status" value="1"/>
</dbReference>
<dbReference type="Proteomes" id="UP001210211">
    <property type="component" value="Unassembled WGS sequence"/>
</dbReference>
<dbReference type="PANTHER" id="PTHR31639:SF285">
    <property type="entry name" value="OS01G0730200 PROTEIN"/>
    <property type="match status" value="1"/>
</dbReference>
<protein>
    <recommendedName>
        <fullName evidence="1">F-box domain-containing protein</fullName>
    </recommendedName>
</protein>
<dbReference type="PANTHER" id="PTHR31639">
    <property type="entry name" value="F-BOX PROTEIN-LIKE"/>
    <property type="match status" value="1"/>
</dbReference>
<dbReference type="Gene3D" id="3.80.10.10">
    <property type="entry name" value="Ribonuclease Inhibitor"/>
    <property type="match status" value="1"/>
</dbReference>
<sequence length="251" mass="28148">MADFELNSDFLSSMPSDIITKILVNLPIKEAVRTSTLSSKWKYSWTSIPDLVFIKDTTDSELVRSVDKVLLVHQGPILKFKIDCDKPREEAINRWLPILGHGLKDLCLWFDCFAGRKVHLSLLSCLKLEHLKLLGCIVYAPQCFQGFKLLQNLKMYACDLVGITIEEFVSSCPMLESLACCDNGVHRICLAICAPNLKQLELVGAFANLSLETPRLVCASIFLDTEIGSSYIATYDYQFSNPTSGVCKRKI</sequence>
<dbReference type="EMBL" id="JAMRDG010000001">
    <property type="protein sequence ID" value="KAJ3705169.1"/>
    <property type="molecule type" value="Genomic_DNA"/>
</dbReference>
<dbReference type="InterPro" id="IPR055411">
    <property type="entry name" value="LRR_FXL15/At3g58940/PEG3-like"/>
</dbReference>
<evidence type="ECO:0000313" key="2">
    <source>
        <dbReference type="EMBL" id="KAJ3705169.1"/>
    </source>
</evidence>
<reference evidence="2 3" key="1">
    <citation type="journal article" date="2022" name="Cell">
        <title>Repeat-based holocentromeres influence genome architecture and karyotype evolution.</title>
        <authorList>
            <person name="Hofstatter P.G."/>
            <person name="Thangavel G."/>
            <person name="Lux T."/>
            <person name="Neumann P."/>
            <person name="Vondrak T."/>
            <person name="Novak P."/>
            <person name="Zhang M."/>
            <person name="Costa L."/>
            <person name="Castellani M."/>
            <person name="Scott A."/>
            <person name="Toegelov H."/>
            <person name="Fuchs J."/>
            <person name="Mata-Sucre Y."/>
            <person name="Dias Y."/>
            <person name="Vanzela A.L.L."/>
            <person name="Huettel B."/>
            <person name="Almeida C.C.S."/>
            <person name="Simkova H."/>
            <person name="Souza G."/>
            <person name="Pedrosa-Harand A."/>
            <person name="Macas J."/>
            <person name="Mayer K.F.X."/>
            <person name="Houben A."/>
            <person name="Marques A."/>
        </authorList>
    </citation>
    <scope>NUCLEOTIDE SEQUENCE [LARGE SCALE GENOMIC DNA]</scope>
    <source>
        <strain evidence="2">RhyTen1mFocal</strain>
    </source>
</reference>
<evidence type="ECO:0000259" key="1">
    <source>
        <dbReference type="PROSITE" id="PS50181"/>
    </source>
</evidence>
<dbReference type="SUPFAM" id="SSF52047">
    <property type="entry name" value="RNI-like"/>
    <property type="match status" value="1"/>
</dbReference>
<accession>A0AAD5ZW60</accession>
<keyword evidence="3" id="KW-1185">Reference proteome</keyword>
<dbReference type="InterPro" id="IPR001810">
    <property type="entry name" value="F-box_dom"/>
</dbReference>
<feature type="domain" description="F-box" evidence="1">
    <location>
        <begin position="8"/>
        <end position="56"/>
    </location>
</feature>
<organism evidence="2 3">
    <name type="scientific">Rhynchospora tenuis</name>
    <dbReference type="NCBI Taxonomy" id="198213"/>
    <lineage>
        <taxon>Eukaryota</taxon>
        <taxon>Viridiplantae</taxon>
        <taxon>Streptophyta</taxon>
        <taxon>Embryophyta</taxon>
        <taxon>Tracheophyta</taxon>
        <taxon>Spermatophyta</taxon>
        <taxon>Magnoliopsida</taxon>
        <taxon>Liliopsida</taxon>
        <taxon>Poales</taxon>
        <taxon>Cyperaceae</taxon>
        <taxon>Cyperoideae</taxon>
        <taxon>Rhynchosporeae</taxon>
        <taxon>Rhynchospora</taxon>
    </lineage>
</organism>
<comment type="caution">
    <text evidence="2">The sequence shown here is derived from an EMBL/GenBank/DDBJ whole genome shotgun (WGS) entry which is preliminary data.</text>
</comment>
<dbReference type="InterPro" id="IPR036047">
    <property type="entry name" value="F-box-like_dom_sf"/>
</dbReference>
<dbReference type="PROSITE" id="PS50181">
    <property type="entry name" value="FBOX"/>
    <property type="match status" value="1"/>
</dbReference>
<gene>
    <name evidence="2" type="ORF">LUZ61_008874</name>
</gene>
<proteinExistence type="predicted"/>
<name>A0AAD5ZW60_9POAL</name>
<dbReference type="AlphaFoldDB" id="A0AAD5ZW60"/>
<evidence type="ECO:0000313" key="3">
    <source>
        <dbReference type="Proteomes" id="UP001210211"/>
    </source>
</evidence>
<dbReference type="SUPFAM" id="SSF81383">
    <property type="entry name" value="F-box domain"/>
    <property type="match status" value="1"/>
</dbReference>